<keyword evidence="2" id="KW-1185">Reference proteome</keyword>
<dbReference type="RefSeq" id="WP_322446994.1">
    <property type="nucleotide sequence ID" value="NZ_JAXOFX010000008.1"/>
</dbReference>
<evidence type="ECO:0008006" key="3">
    <source>
        <dbReference type="Google" id="ProtNLM"/>
    </source>
</evidence>
<dbReference type="EMBL" id="JAXOFX010000008">
    <property type="protein sequence ID" value="MDZ5472691.1"/>
    <property type="molecule type" value="Genomic_DNA"/>
</dbReference>
<name>A0ABU5IZX7_9BACI</name>
<evidence type="ECO:0000313" key="1">
    <source>
        <dbReference type="EMBL" id="MDZ5472691.1"/>
    </source>
</evidence>
<accession>A0ABU5IZX7</accession>
<sequence>MPIHDIRATTKEQIHHNLGYNRHNEAMGGMTMSNNRASSSNVHKDFLINGLGLKQVSNTTIFKKRDVFVLSPSVQNDAFWFDLRKVNVDKFDGNREKGYLLIRFFNQFLLMDLQEFLNQMVEEDKFAQTTNSGIHWKFKIIKKIDSYKVKSMINKREIQIPEVNTETLINLLGRELLPLS</sequence>
<dbReference type="Proteomes" id="UP001290455">
    <property type="component" value="Unassembled WGS sequence"/>
</dbReference>
<protein>
    <recommendedName>
        <fullName evidence="3">LAGLIDADG endonuclease</fullName>
    </recommendedName>
</protein>
<reference evidence="1 2" key="1">
    <citation type="submission" date="2023-11" db="EMBL/GenBank/DDBJ databases">
        <title>Bacillus jintuensis, isolated from a mudflat on the Beibu Gulf coast.</title>
        <authorList>
            <person name="Li M."/>
        </authorList>
    </citation>
    <scope>NUCLEOTIDE SEQUENCE [LARGE SCALE GENOMIC DNA]</scope>
    <source>
        <strain evidence="1 2">31A1R</strain>
    </source>
</reference>
<organism evidence="1 2">
    <name type="scientific">Robertmurraya mangrovi</name>
    <dbReference type="NCBI Taxonomy" id="3098077"/>
    <lineage>
        <taxon>Bacteria</taxon>
        <taxon>Bacillati</taxon>
        <taxon>Bacillota</taxon>
        <taxon>Bacilli</taxon>
        <taxon>Bacillales</taxon>
        <taxon>Bacillaceae</taxon>
        <taxon>Robertmurraya</taxon>
    </lineage>
</organism>
<gene>
    <name evidence="1" type="ORF">SM124_13210</name>
</gene>
<comment type="caution">
    <text evidence="1">The sequence shown here is derived from an EMBL/GenBank/DDBJ whole genome shotgun (WGS) entry which is preliminary data.</text>
</comment>
<proteinExistence type="predicted"/>
<evidence type="ECO:0000313" key="2">
    <source>
        <dbReference type="Proteomes" id="UP001290455"/>
    </source>
</evidence>